<dbReference type="InterPro" id="IPR029057">
    <property type="entry name" value="PRTase-like"/>
</dbReference>
<keyword evidence="3" id="KW-0238">DNA-binding</keyword>
<feature type="domain" description="Phosphoribosyltransferase" evidence="6">
    <location>
        <begin position="114"/>
        <end position="246"/>
    </location>
</feature>
<dbReference type="InterPro" id="IPR036390">
    <property type="entry name" value="WH_DNA-bd_sf"/>
</dbReference>
<dbReference type="GO" id="GO:0045892">
    <property type="term" value="P:negative regulation of DNA-templated transcription"/>
    <property type="evidence" value="ECO:0007669"/>
    <property type="project" value="InterPro"/>
</dbReference>
<sequence>MKVKRSERIAAITKILVEHPNVIFNLDYFSELFMAAKSTLSEDILTIKQTLDSFKLGIIETIPGAGGGVRYRACWENGKISRTLRDISQKLRDPGRVIPGGFIYMTDIIFSPSTAFNIGEIFATKFADKKPDYVITVETKGIPLAMMTARAMNVPLVIIRRDSRVTEGSAVSINYVSGSTGRIQTMSLARRAIRGGARVLIIDDFMKAGGTAKGILNLMGEFGADVVGIGVLVATREPLEKLVKDYLPLLILNSVDINTGTVDIVPNQNL</sequence>
<comment type="similarity">
    <text evidence="5">Belongs to the purine/pyrimidine phosphoribosyltransferase family. PurR subfamily.</text>
</comment>
<dbReference type="SUPFAM" id="SSF46785">
    <property type="entry name" value="Winged helix' DNA-binding domain"/>
    <property type="match status" value="1"/>
</dbReference>
<dbReference type="SUPFAM" id="SSF53271">
    <property type="entry name" value="PRTase-like"/>
    <property type="match status" value="1"/>
</dbReference>
<evidence type="ECO:0000313" key="9">
    <source>
        <dbReference type="Proteomes" id="UP000662904"/>
    </source>
</evidence>
<dbReference type="InterPro" id="IPR000836">
    <property type="entry name" value="PRTase_dom"/>
</dbReference>
<dbReference type="PANTHER" id="PTHR43864">
    <property type="entry name" value="HYPOXANTHINE/GUANINE PHOSPHORIBOSYLTRANSFERASE"/>
    <property type="match status" value="1"/>
</dbReference>
<dbReference type="Gene3D" id="3.40.50.2020">
    <property type="match status" value="1"/>
</dbReference>
<dbReference type="InterPro" id="IPR036388">
    <property type="entry name" value="WH-like_DNA-bd_sf"/>
</dbReference>
<keyword evidence="4" id="KW-0804">Transcription</keyword>
<evidence type="ECO:0000256" key="2">
    <source>
        <dbReference type="ARBA" id="ARBA00023015"/>
    </source>
</evidence>
<dbReference type="GO" id="GO:0003677">
    <property type="term" value="F:DNA binding"/>
    <property type="evidence" value="ECO:0007669"/>
    <property type="project" value="UniProtKB-KW"/>
</dbReference>
<dbReference type="Pfam" id="PF00156">
    <property type="entry name" value="Pribosyltran"/>
    <property type="match status" value="1"/>
</dbReference>
<dbReference type="PANTHER" id="PTHR43864:SF2">
    <property type="entry name" value="PUR OPERON REPRESSOR"/>
    <property type="match status" value="1"/>
</dbReference>
<dbReference type="NCBIfam" id="TIGR01743">
    <property type="entry name" value="purR_Bsub"/>
    <property type="match status" value="1"/>
</dbReference>
<evidence type="ECO:0000259" key="7">
    <source>
        <dbReference type="Pfam" id="PF09182"/>
    </source>
</evidence>
<feature type="domain" description="Bacterial purine repressor N-terminal" evidence="7">
    <location>
        <begin position="4"/>
        <end position="71"/>
    </location>
</feature>
<accession>A0A8A0RJX6</accession>
<keyword evidence="2" id="KW-0805">Transcription regulation</keyword>
<dbReference type="Proteomes" id="UP000662904">
    <property type="component" value="Chromosome"/>
</dbReference>
<protein>
    <submittedName>
        <fullName evidence="8">Pur operon repressor</fullName>
    </submittedName>
</protein>
<reference evidence="8" key="1">
    <citation type="submission" date="2020-07" db="EMBL/GenBank/DDBJ databases">
        <title>Koleobacter methoxysyntrophicus gen. nov., sp. nov., a novel anaerobic bacterium isolated from deep subsurface oil field and proposal of Koleobacterales ord. nov. in the phylum Firmicutes.</title>
        <authorList>
            <person name="Sakamoto S."/>
            <person name="Tamaki H."/>
        </authorList>
    </citation>
    <scope>NUCLEOTIDE SEQUENCE</scope>
    <source>
        <strain evidence="8">NRmbB1</strain>
    </source>
</reference>
<evidence type="ECO:0000256" key="4">
    <source>
        <dbReference type="ARBA" id="ARBA00023163"/>
    </source>
</evidence>
<dbReference type="Pfam" id="PF09182">
    <property type="entry name" value="PuR_N"/>
    <property type="match status" value="1"/>
</dbReference>
<organism evidence="8 9">
    <name type="scientific">Koleobacter methoxysyntrophicus</name>
    <dbReference type="NCBI Taxonomy" id="2751313"/>
    <lineage>
        <taxon>Bacteria</taxon>
        <taxon>Bacillati</taxon>
        <taxon>Bacillota</taxon>
        <taxon>Clostridia</taxon>
        <taxon>Koleobacterales</taxon>
        <taxon>Koleobacteraceae</taxon>
        <taxon>Koleobacter</taxon>
    </lineage>
</organism>
<dbReference type="InterPro" id="IPR015265">
    <property type="entry name" value="PuR_N"/>
</dbReference>
<dbReference type="AlphaFoldDB" id="A0A8A0RJX6"/>
<comment type="subunit">
    <text evidence="1">Homodimer.</text>
</comment>
<evidence type="ECO:0000256" key="5">
    <source>
        <dbReference type="ARBA" id="ARBA00049656"/>
    </source>
</evidence>
<name>A0A8A0RJX6_9FIRM</name>
<dbReference type="InterPro" id="IPR010078">
    <property type="entry name" value="PurR_Bsub"/>
</dbReference>
<dbReference type="KEGG" id="kme:H0A61_00850"/>
<dbReference type="RefSeq" id="WP_206708732.1">
    <property type="nucleotide sequence ID" value="NZ_CP059066.1"/>
</dbReference>
<evidence type="ECO:0000313" key="8">
    <source>
        <dbReference type="EMBL" id="QSQ08523.1"/>
    </source>
</evidence>
<proteinExistence type="inferred from homology"/>
<keyword evidence="9" id="KW-1185">Reference proteome</keyword>
<evidence type="ECO:0000259" key="6">
    <source>
        <dbReference type="Pfam" id="PF00156"/>
    </source>
</evidence>
<dbReference type="EMBL" id="CP059066">
    <property type="protein sequence ID" value="QSQ08523.1"/>
    <property type="molecule type" value="Genomic_DNA"/>
</dbReference>
<dbReference type="GO" id="GO:0045982">
    <property type="term" value="P:negative regulation of purine nucleobase metabolic process"/>
    <property type="evidence" value="ECO:0007669"/>
    <property type="project" value="InterPro"/>
</dbReference>
<evidence type="ECO:0000256" key="1">
    <source>
        <dbReference type="ARBA" id="ARBA00011738"/>
    </source>
</evidence>
<evidence type="ECO:0000256" key="3">
    <source>
        <dbReference type="ARBA" id="ARBA00023125"/>
    </source>
</evidence>
<gene>
    <name evidence="8" type="primary">purR</name>
    <name evidence="8" type="ORF">H0A61_00850</name>
</gene>
<dbReference type="Gene3D" id="1.10.10.10">
    <property type="entry name" value="Winged helix-like DNA-binding domain superfamily/Winged helix DNA-binding domain"/>
    <property type="match status" value="1"/>
</dbReference>
<dbReference type="InterPro" id="IPR050118">
    <property type="entry name" value="Pur/Pyrimidine_PRTase"/>
</dbReference>
<dbReference type="CDD" id="cd06223">
    <property type="entry name" value="PRTases_typeI"/>
    <property type="match status" value="1"/>
</dbReference>